<dbReference type="EMBL" id="NBIV01000092">
    <property type="protein sequence ID" value="PXF44379.1"/>
    <property type="molecule type" value="Genomic_DNA"/>
</dbReference>
<organism evidence="1 2">
    <name type="scientific">Gracilariopsis chorda</name>
    <dbReference type="NCBI Taxonomy" id="448386"/>
    <lineage>
        <taxon>Eukaryota</taxon>
        <taxon>Rhodophyta</taxon>
        <taxon>Florideophyceae</taxon>
        <taxon>Rhodymeniophycidae</taxon>
        <taxon>Gracilariales</taxon>
        <taxon>Gracilariaceae</taxon>
        <taxon>Gracilariopsis</taxon>
    </lineage>
</organism>
<gene>
    <name evidence="1" type="ORF">BWQ96_05822</name>
</gene>
<reference evidence="1 2" key="1">
    <citation type="journal article" date="2018" name="Mol. Biol. Evol.">
        <title>Analysis of the draft genome of the red seaweed Gracilariopsis chorda provides insights into genome size evolution in Rhodophyta.</title>
        <authorList>
            <person name="Lee J."/>
            <person name="Yang E.C."/>
            <person name="Graf L."/>
            <person name="Yang J.H."/>
            <person name="Qiu H."/>
            <person name="Zel Zion U."/>
            <person name="Chan C.X."/>
            <person name="Stephens T.G."/>
            <person name="Weber A.P.M."/>
            <person name="Boo G.H."/>
            <person name="Boo S.M."/>
            <person name="Kim K.M."/>
            <person name="Shin Y."/>
            <person name="Jung M."/>
            <person name="Lee S.J."/>
            <person name="Yim H.S."/>
            <person name="Lee J.H."/>
            <person name="Bhattacharya D."/>
            <person name="Yoon H.S."/>
        </authorList>
    </citation>
    <scope>NUCLEOTIDE SEQUENCE [LARGE SCALE GENOMIC DNA]</scope>
    <source>
        <strain evidence="1 2">SKKU-2015</strain>
        <tissue evidence="1">Whole body</tissue>
    </source>
</reference>
<dbReference type="OrthoDB" id="412254at2759"/>
<dbReference type="Proteomes" id="UP000247409">
    <property type="component" value="Unassembled WGS sequence"/>
</dbReference>
<keyword evidence="2" id="KW-1185">Reference proteome</keyword>
<comment type="caution">
    <text evidence="1">The sequence shown here is derived from an EMBL/GenBank/DDBJ whole genome shotgun (WGS) entry which is preliminary data.</text>
</comment>
<proteinExistence type="predicted"/>
<dbReference type="AlphaFoldDB" id="A0A2V3IQL9"/>
<name>A0A2V3IQL9_9FLOR</name>
<dbReference type="InterPro" id="IPR036249">
    <property type="entry name" value="Thioredoxin-like_sf"/>
</dbReference>
<sequence length="176" mass="20093">MPRKEKSPLLYFYGVECTHCDLMEPLMKQLEEETGLTLRKFEVWYNDDNLRLLQRLDKDGVCNGVPFFYSKVKRDWICGATIYPNFKAWALGKPHERFLSPPTEEGEVMGQFKGFFDRIKNTGFQALRQRMEAGKKLAGEESKPNTSSSGGKGAFSFYSGVLIPKSSTTICPRTKQ</sequence>
<dbReference type="SUPFAM" id="SSF52833">
    <property type="entry name" value="Thioredoxin-like"/>
    <property type="match status" value="1"/>
</dbReference>
<protein>
    <recommendedName>
        <fullName evidence="3">Thioredoxin domain-containing protein</fullName>
    </recommendedName>
</protein>
<accession>A0A2V3IQL9</accession>
<evidence type="ECO:0000313" key="1">
    <source>
        <dbReference type="EMBL" id="PXF44379.1"/>
    </source>
</evidence>
<evidence type="ECO:0008006" key="3">
    <source>
        <dbReference type="Google" id="ProtNLM"/>
    </source>
</evidence>
<evidence type="ECO:0000313" key="2">
    <source>
        <dbReference type="Proteomes" id="UP000247409"/>
    </source>
</evidence>